<accession>A0A5J9U9X2</accession>
<dbReference type="SUPFAM" id="SSF103481">
    <property type="entry name" value="Multidrug resistance efflux transporter EmrE"/>
    <property type="match status" value="2"/>
</dbReference>
<dbReference type="Proteomes" id="UP000324897">
    <property type="component" value="Chromosome 7"/>
</dbReference>
<dbReference type="PANTHER" id="PTHR31218">
    <property type="entry name" value="WAT1-RELATED PROTEIN"/>
    <property type="match status" value="1"/>
</dbReference>
<keyword evidence="5 6" id="KW-0472">Membrane</keyword>
<dbReference type="InterPro" id="IPR000620">
    <property type="entry name" value="EamA_dom"/>
</dbReference>
<name>A0A5J9U9X2_9POAL</name>
<dbReference type="InterPro" id="IPR037185">
    <property type="entry name" value="EmrE-like"/>
</dbReference>
<feature type="transmembrane region" description="Helical" evidence="6">
    <location>
        <begin position="188"/>
        <end position="208"/>
    </location>
</feature>
<feature type="transmembrane region" description="Helical" evidence="6">
    <location>
        <begin position="96"/>
        <end position="120"/>
    </location>
</feature>
<feature type="transmembrane region" description="Helical" evidence="6">
    <location>
        <begin position="285"/>
        <end position="305"/>
    </location>
</feature>
<keyword evidence="3 6" id="KW-0812">Transmembrane</keyword>
<feature type="transmembrane region" description="Helical" evidence="6">
    <location>
        <begin position="220"/>
        <end position="241"/>
    </location>
</feature>
<evidence type="ECO:0000256" key="3">
    <source>
        <dbReference type="ARBA" id="ARBA00022692"/>
    </source>
</evidence>
<proteinExistence type="inferred from homology"/>
<evidence type="ECO:0000256" key="2">
    <source>
        <dbReference type="ARBA" id="ARBA00007635"/>
    </source>
</evidence>
<feature type="domain" description="EamA" evidence="7">
    <location>
        <begin position="190"/>
        <end position="329"/>
    </location>
</feature>
<comment type="subcellular location">
    <subcellularLocation>
        <location evidence="1 6">Membrane</location>
        <topology evidence="1 6">Multi-pass membrane protein</topology>
    </subcellularLocation>
</comment>
<feature type="transmembrane region" description="Helical" evidence="6">
    <location>
        <begin position="71"/>
        <end position="90"/>
    </location>
</feature>
<organism evidence="8 9">
    <name type="scientific">Eragrostis curvula</name>
    <name type="common">weeping love grass</name>
    <dbReference type="NCBI Taxonomy" id="38414"/>
    <lineage>
        <taxon>Eukaryota</taxon>
        <taxon>Viridiplantae</taxon>
        <taxon>Streptophyta</taxon>
        <taxon>Embryophyta</taxon>
        <taxon>Tracheophyta</taxon>
        <taxon>Spermatophyta</taxon>
        <taxon>Magnoliopsida</taxon>
        <taxon>Liliopsida</taxon>
        <taxon>Poales</taxon>
        <taxon>Poaceae</taxon>
        <taxon>PACMAD clade</taxon>
        <taxon>Chloridoideae</taxon>
        <taxon>Eragrostideae</taxon>
        <taxon>Eragrostidinae</taxon>
        <taxon>Eragrostis</taxon>
    </lineage>
</organism>
<dbReference type="OrthoDB" id="1728340at2759"/>
<feature type="transmembrane region" description="Helical" evidence="6">
    <location>
        <begin position="311"/>
        <end position="329"/>
    </location>
</feature>
<keyword evidence="9" id="KW-1185">Reference proteome</keyword>
<keyword evidence="4 6" id="KW-1133">Transmembrane helix</keyword>
<dbReference type="InterPro" id="IPR030184">
    <property type="entry name" value="WAT1-related"/>
</dbReference>
<gene>
    <name evidence="8" type="ORF">EJB05_36177</name>
</gene>
<feature type="domain" description="EamA" evidence="7">
    <location>
        <begin position="11"/>
        <end position="150"/>
    </location>
</feature>
<comment type="caution">
    <text evidence="8">The sequence shown here is derived from an EMBL/GenBank/DDBJ whole genome shotgun (WGS) entry which is preliminary data.</text>
</comment>
<evidence type="ECO:0000256" key="4">
    <source>
        <dbReference type="ARBA" id="ARBA00022989"/>
    </source>
</evidence>
<evidence type="ECO:0000259" key="7">
    <source>
        <dbReference type="Pfam" id="PF00892"/>
    </source>
</evidence>
<dbReference type="GO" id="GO:0016020">
    <property type="term" value="C:membrane"/>
    <property type="evidence" value="ECO:0007669"/>
    <property type="project" value="UniProtKB-SubCell"/>
</dbReference>
<protein>
    <recommendedName>
        <fullName evidence="6">WAT1-related protein</fullName>
    </recommendedName>
</protein>
<evidence type="ECO:0000313" key="8">
    <source>
        <dbReference type="EMBL" id="TVU19991.1"/>
    </source>
</evidence>
<evidence type="ECO:0000313" key="9">
    <source>
        <dbReference type="Proteomes" id="UP000324897"/>
    </source>
</evidence>
<feature type="transmembrane region" description="Helical" evidence="6">
    <location>
        <begin position="132"/>
        <end position="152"/>
    </location>
</feature>
<sequence>MGFVEKAKPYVAMISLQFGYAGMNVLTKVSLNQGMSHYVLVVYRHAFAAFAVAPFAFFIERKVRPKMTWPVFWQIFVLALLGPVIDQNFYYAGLKLVGPTFSCAMSNILPALTFVLAVIFRMEKMDMKKVRCQAKVAGTLVTVAGAMLMTLYKGPLMELAWTKHSSHGGAEAPAAAAAAAGEISGRDWFLGSLFVIIATLAWAGLFVLQTHTMKQYPAQMSLSTLICFVGMIQAVVVTLAMERRGASAWAIGFDMNLLAAAYAGVVTSGIAYYVQGLVIQKTGPVFASAFSPLMMIIVAAIGSFILAEKIYLGGVLGAVLIVVGLYSVLWGKHKETQEKEADAKMALPMASKGDHDVDCNEASGVVRSSSDRRGLLLLLLLVKFDG</sequence>
<feature type="transmembrane region" description="Helical" evidence="6">
    <location>
        <begin position="247"/>
        <end position="273"/>
    </location>
</feature>
<evidence type="ECO:0000256" key="1">
    <source>
        <dbReference type="ARBA" id="ARBA00004141"/>
    </source>
</evidence>
<dbReference type="Gramene" id="TVU19991">
    <property type="protein sequence ID" value="TVU19991"/>
    <property type="gene ID" value="EJB05_36177"/>
</dbReference>
<dbReference type="AlphaFoldDB" id="A0A5J9U9X2"/>
<feature type="transmembrane region" description="Helical" evidence="6">
    <location>
        <begin position="38"/>
        <end position="59"/>
    </location>
</feature>
<dbReference type="GO" id="GO:0022857">
    <property type="term" value="F:transmembrane transporter activity"/>
    <property type="evidence" value="ECO:0007669"/>
    <property type="project" value="InterPro"/>
</dbReference>
<evidence type="ECO:0000256" key="5">
    <source>
        <dbReference type="ARBA" id="ARBA00023136"/>
    </source>
</evidence>
<dbReference type="Pfam" id="PF00892">
    <property type="entry name" value="EamA"/>
    <property type="match status" value="2"/>
</dbReference>
<reference evidence="8 9" key="1">
    <citation type="journal article" date="2019" name="Sci. Rep.">
        <title>A high-quality genome of Eragrostis curvula grass provides insights into Poaceae evolution and supports new strategies to enhance forage quality.</title>
        <authorList>
            <person name="Carballo J."/>
            <person name="Santos B.A.C.M."/>
            <person name="Zappacosta D."/>
            <person name="Garbus I."/>
            <person name="Selva J.P."/>
            <person name="Gallo C.A."/>
            <person name="Diaz A."/>
            <person name="Albertini E."/>
            <person name="Caccamo M."/>
            <person name="Echenique V."/>
        </authorList>
    </citation>
    <scope>NUCLEOTIDE SEQUENCE [LARGE SCALE GENOMIC DNA]</scope>
    <source>
        <strain evidence="9">cv. Victoria</strain>
        <tissue evidence="8">Leaf</tissue>
    </source>
</reference>
<comment type="similarity">
    <text evidence="2 6">Belongs to the drug/metabolite transporter (DMT) superfamily. Plant drug/metabolite exporter (P-DME) (TC 2.A.7.4) family.</text>
</comment>
<evidence type="ECO:0000256" key="6">
    <source>
        <dbReference type="RuleBase" id="RU363077"/>
    </source>
</evidence>
<dbReference type="EMBL" id="RWGY01000029">
    <property type="protein sequence ID" value="TVU19991.1"/>
    <property type="molecule type" value="Genomic_DNA"/>
</dbReference>